<evidence type="ECO:0000256" key="2">
    <source>
        <dbReference type="ARBA" id="ARBA00022730"/>
    </source>
</evidence>
<evidence type="ECO:0000313" key="12">
    <source>
        <dbReference type="Proteomes" id="UP000005439"/>
    </source>
</evidence>
<evidence type="ECO:0000256" key="5">
    <source>
        <dbReference type="ARBA" id="ARBA00023274"/>
    </source>
</evidence>
<dbReference type="STRING" id="679936.Sulac_3506"/>
<dbReference type="InterPro" id="IPR036791">
    <property type="entry name" value="Ribosomal_bL9_C_sf"/>
</dbReference>
<reference evidence="12" key="1">
    <citation type="submission" date="2011-12" db="EMBL/GenBank/DDBJ databases">
        <title>The complete genome of chromosome of Sulfobacillus acidophilus DSM 10332.</title>
        <authorList>
            <person name="Lucas S."/>
            <person name="Han J."/>
            <person name="Lapidus A."/>
            <person name="Bruce D."/>
            <person name="Goodwin L."/>
            <person name="Pitluck S."/>
            <person name="Peters L."/>
            <person name="Kyrpides N."/>
            <person name="Mavromatis K."/>
            <person name="Ivanova N."/>
            <person name="Mikhailova N."/>
            <person name="Chertkov O."/>
            <person name="Saunders E."/>
            <person name="Detter J.C."/>
            <person name="Tapia R."/>
            <person name="Han C."/>
            <person name="Land M."/>
            <person name="Hauser L."/>
            <person name="Markowitz V."/>
            <person name="Cheng J.-F."/>
            <person name="Hugenholtz P."/>
            <person name="Woyke T."/>
            <person name="Wu D."/>
            <person name="Pukall R."/>
            <person name="Gehrich-Schroeter G."/>
            <person name="Schneider S."/>
            <person name="Klenk H.-P."/>
            <person name="Eisen J.A."/>
        </authorList>
    </citation>
    <scope>NUCLEOTIDE SEQUENCE [LARGE SCALE GENOMIC DNA]</scope>
    <source>
        <strain evidence="12">ATCC 700253 / DSM 10332 / NAL</strain>
    </source>
</reference>
<keyword evidence="4 7" id="KW-0689">Ribosomal protein</keyword>
<dbReference type="InterPro" id="IPR000244">
    <property type="entry name" value="Ribosomal_bL9"/>
</dbReference>
<dbReference type="Pfam" id="PF01281">
    <property type="entry name" value="Ribosomal_L9_N"/>
    <property type="match status" value="1"/>
</dbReference>
<dbReference type="InterPro" id="IPR020070">
    <property type="entry name" value="Ribosomal_bL9_N"/>
</dbReference>
<evidence type="ECO:0000256" key="8">
    <source>
        <dbReference type="SAM" id="Coils"/>
    </source>
</evidence>
<dbReference type="InterPro" id="IPR020069">
    <property type="entry name" value="Ribosomal_bL9_C"/>
</dbReference>
<proteinExistence type="inferred from homology"/>
<feature type="domain" description="Large ribosomal subunit protein bL9 C-terminal" evidence="10">
    <location>
        <begin position="66"/>
        <end position="144"/>
    </location>
</feature>
<accession>G8TUX8</accession>
<evidence type="ECO:0000256" key="4">
    <source>
        <dbReference type="ARBA" id="ARBA00022980"/>
    </source>
</evidence>
<keyword evidence="2 7" id="KW-0699">rRNA-binding</keyword>
<evidence type="ECO:0000259" key="9">
    <source>
        <dbReference type="Pfam" id="PF01281"/>
    </source>
</evidence>
<dbReference type="GO" id="GO:1990904">
    <property type="term" value="C:ribonucleoprotein complex"/>
    <property type="evidence" value="ECO:0007669"/>
    <property type="project" value="UniProtKB-KW"/>
</dbReference>
<name>G8TUX8_SULAD</name>
<evidence type="ECO:0000256" key="1">
    <source>
        <dbReference type="ARBA" id="ARBA00010605"/>
    </source>
</evidence>
<evidence type="ECO:0000256" key="6">
    <source>
        <dbReference type="ARBA" id="ARBA00035292"/>
    </source>
</evidence>
<keyword evidence="8" id="KW-0175">Coiled coil</keyword>
<dbReference type="NCBIfam" id="TIGR00158">
    <property type="entry name" value="L9"/>
    <property type="match status" value="1"/>
</dbReference>
<sequence length="146" mass="16631">MQVIFLQDVKGMAKAGELKEVKDGYARNFLLPKNLAVEATPQRIKEWEAKKHSQEQKKAKEEARLREMARQLEGRVLTLKVRTGDQGRLFGAVTNQDIADLLAQQGYPIERKKITVDSIRHVGEYPVVIHLYPGITVHMTVQVVQE</sequence>
<dbReference type="Pfam" id="PF03948">
    <property type="entry name" value="Ribosomal_L9_C"/>
    <property type="match status" value="1"/>
</dbReference>
<evidence type="ECO:0000256" key="3">
    <source>
        <dbReference type="ARBA" id="ARBA00022884"/>
    </source>
</evidence>
<dbReference type="PATRIC" id="fig|679936.5.peg.3627"/>
<dbReference type="GO" id="GO:0005840">
    <property type="term" value="C:ribosome"/>
    <property type="evidence" value="ECO:0007669"/>
    <property type="project" value="UniProtKB-KW"/>
</dbReference>
<dbReference type="GO" id="GO:0003735">
    <property type="term" value="F:structural constituent of ribosome"/>
    <property type="evidence" value="ECO:0007669"/>
    <property type="project" value="InterPro"/>
</dbReference>
<dbReference type="PANTHER" id="PTHR21368">
    <property type="entry name" value="50S RIBOSOMAL PROTEIN L9"/>
    <property type="match status" value="1"/>
</dbReference>
<protein>
    <recommendedName>
        <fullName evidence="6 7">Large ribosomal subunit protein bL9</fullName>
    </recommendedName>
</protein>
<dbReference type="AlphaFoldDB" id="G8TUX8"/>
<dbReference type="KEGG" id="sap:Sulac_3506"/>
<dbReference type="HAMAP" id="MF_00503">
    <property type="entry name" value="Ribosomal_bL9"/>
    <property type="match status" value="1"/>
</dbReference>
<evidence type="ECO:0000313" key="11">
    <source>
        <dbReference type="EMBL" id="AEW06943.1"/>
    </source>
</evidence>
<dbReference type="SUPFAM" id="SSF55658">
    <property type="entry name" value="L9 N-domain-like"/>
    <property type="match status" value="1"/>
</dbReference>
<keyword evidence="3 7" id="KW-0694">RNA-binding</keyword>
<evidence type="ECO:0000256" key="7">
    <source>
        <dbReference type="HAMAP-Rule" id="MF_00503"/>
    </source>
</evidence>
<reference evidence="11 12" key="2">
    <citation type="journal article" date="2012" name="Stand. Genomic Sci.">
        <title>Complete genome sequence of the moderately thermophilic mineral-sulfide-oxidizing firmicute Sulfobacillus acidophilus type strain (NAL(T)).</title>
        <authorList>
            <person name="Anderson I."/>
            <person name="Chertkov O."/>
            <person name="Chen A."/>
            <person name="Saunders E."/>
            <person name="Lapidus A."/>
            <person name="Nolan M."/>
            <person name="Lucas S."/>
            <person name="Hammon N."/>
            <person name="Deshpande S."/>
            <person name="Cheng J.F."/>
            <person name="Han C."/>
            <person name="Tapia R."/>
            <person name="Goodwin L.A."/>
            <person name="Pitluck S."/>
            <person name="Liolios K."/>
            <person name="Pagani I."/>
            <person name="Ivanova N."/>
            <person name="Mikhailova N."/>
            <person name="Pati A."/>
            <person name="Palaniappan K."/>
            <person name="Land M."/>
            <person name="Pan C."/>
            <person name="Rohde M."/>
            <person name="Pukall R."/>
            <person name="Goker M."/>
            <person name="Detter J.C."/>
            <person name="Woyke T."/>
            <person name="Bristow J."/>
            <person name="Eisen J.A."/>
            <person name="Markowitz V."/>
            <person name="Hugenholtz P."/>
            <person name="Kyrpides N.C."/>
            <person name="Klenk H.P."/>
            <person name="Mavromatis K."/>
        </authorList>
    </citation>
    <scope>NUCLEOTIDE SEQUENCE [LARGE SCALE GENOMIC DNA]</scope>
    <source>
        <strain evidence="12">ATCC 700253 / DSM 10332 / NAL</strain>
    </source>
</reference>
<evidence type="ECO:0000259" key="10">
    <source>
        <dbReference type="Pfam" id="PF03948"/>
    </source>
</evidence>
<dbReference type="EMBL" id="CP003179">
    <property type="protein sequence ID" value="AEW06943.1"/>
    <property type="molecule type" value="Genomic_DNA"/>
</dbReference>
<comment type="function">
    <text evidence="7">Binds to the 23S rRNA.</text>
</comment>
<feature type="domain" description="Ribosomal protein L9" evidence="9">
    <location>
        <begin position="1"/>
        <end position="46"/>
    </location>
</feature>
<dbReference type="InterPro" id="IPR036935">
    <property type="entry name" value="Ribosomal_bL9_N_sf"/>
</dbReference>
<dbReference type="FunFam" id="3.40.5.10:FF:000002">
    <property type="entry name" value="50S ribosomal protein L9"/>
    <property type="match status" value="1"/>
</dbReference>
<dbReference type="Gene3D" id="3.40.5.10">
    <property type="entry name" value="Ribosomal protein L9, N-terminal domain"/>
    <property type="match status" value="1"/>
</dbReference>
<dbReference type="InterPro" id="IPR009027">
    <property type="entry name" value="Ribosomal_bL9/RNase_H1_N"/>
</dbReference>
<dbReference type="Proteomes" id="UP000005439">
    <property type="component" value="Chromosome"/>
</dbReference>
<dbReference type="HOGENOM" id="CLU_078938_3_0_9"/>
<gene>
    <name evidence="7" type="primary">rplI</name>
    <name evidence="11" type="ordered locus">Sulac_3506</name>
</gene>
<dbReference type="GO" id="GO:0019843">
    <property type="term" value="F:rRNA binding"/>
    <property type="evidence" value="ECO:0007669"/>
    <property type="project" value="UniProtKB-UniRule"/>
</dbReference>
<comment type="similarity">
    <text evidence="1 7">Belongs to the bacterial ribosomal protein bL9 family.</text>
</comment>
<dbReference type="GO" id="GO:0006412">
    <property type="term" value="P:translation"/>
    <property type="evidence" value="ECO:0007669"/>
    <property type="project" value="UniProtKB-UniRule"/>
</dbReference>
<dbReference type="InterPro" id="IPR020594">
    <property type="entry name" value="Ribosomal_bL9_bac/chp"/>
</dbReference>
<keyword evidence="5 7" id="KW-0687">Ribonucleoprotein</keyword>
<dbReference type="Gene3D" id="3.10.430.100">
    <property type="entry name" value="Ribosomal protein L9, C-terminal domain"/>
    <property type="match status" value="1"/>
</dbReference>
<keyword evidence="12" id="KW-1185">Reference proteome</keyword>
<feature type="coiled-coil region" evidence="8">
    <location>
        <begin position="44"/>
        <end position="71"/>
    </location>
</feature>
<dbReference type="SUPFAM" id="SSF55653">
    <property type="entry name" value="Ribosomal protein L9 C-domain"/>
    <property type="match status" value="1"/>
</dbReference>
<organism evidence="11 12">
    <name type="scientific">Sulfobacillus acidophilus (strain ATCC 700253 / DSM 10332 / NAL)</name>
    <dbReference type="NCBI Taxonomy" id="679936"/>
    <lineage>
        <taxon>Bacteria</taxon>
        <taxon>Bacillati</taxon>
        <taxon>Bacillota</taxon>
        <taxon>Clostridia</taxon>
        <taxon>Eubacteriales</taxon>
        <taxon>Clostridiales Family XVII. Incertae Sedis</taxon>
        <taxon>Sulfobacillus</taxon>
    </lineage>
</organism>